<dbReference type="EMBL" id="BMYF01000018">
    <property type="protein sequence ID" value="GHB45636.1"/>
    <property type="molecule type" value="Genomic_DNA"/>
</dbReference>
<organism evidence="1 2">
    <name type="scientific">Mongoliitalea lutea</name>
    <dbReference type="NCBI Taxonomy" id="849756"/>
    <lineage>
        <taxon>Bacteria</taxon>
        <taxon>Pseudomonadati</taxon>
        <taxon>Bacteroidota</taxon>
        <taxon>Cytophagia</taxon>
        <taxon>Cytophagales</taxon>
        <taxon>Cyclobacteriaceae</taxon>
        <taxon>Mongoliitalea</taxon>
    </lineage>
</organism>
<evidence type="ECO:0000313" key="1">
    <source>
        <dbReference type="EMBL" id="GHB45636.1"/>
    </source>
</evidence>
<sequence>MPAKKGFMVLNELWEKFGVGKNHLCMDCFEKRLNRKLTKDDLTKCFLNENVNPDTIKILQT</sequence>
<reference evidence="1" key="2">
    <citation type="submission" date="2020-09" db="EMBL/GenBank/DDBJ databases">
        <authorList>
            <person name="Sun Q."/>
            <person name="Kim S."/>
        </authorList>
    </citation>
    <scope>NUCLEOTIDE SEQUENCE</scope>
    <source>
        <strain evidence="1">KCTC 23224</strain>
    </source>
</reference>
<gene>
    <name evidence="1" type="ORF">GCM10008106_28330</name>
</gene>
<proteinExistence type="predicted"/>
<evidence type="ECO:0000313" key="2">
    <source>
        <dbReference type="Proteomes" id="UP000642809"/>
    </source>
</evidence>
<comment type="caution">
    <text evidence="1">The sequence shown here is derived from an EMBL/GenBank/DDBJ whole genome shotgun (WGS) entry which is preliminary data.</text>
</comment>
<dbReference type="AlphaFoldDB" id="A0A8J3D1H1"/>
<accession>A0A8J3D1H1</accession>
<name>A0A8J3D1H1_9BACT</name>
<protein>
    <submittedName>
        <fullName evidence="1">Uncharacterized protein</fullName>
    </submittedName>
</protein>
<keyword evidence="2" id="KW-1185">Reference proteome</keyword>
<dbReference type="Proteomes" id="UP000642809">
    <property type="component" value="Unassembled WGS sequence"/>
</dbReference>
<reference evidence="1" key="1">
    <citation type="journal article" date="2014" name="Int. J. Syst. Evol. Microbiol.">
        <title>Complete genome sequence of Corynebacterium casei LMG S-19264T (=DSM 44701T), isolated from a smear-ripened cheese.</title>
        <authorList>
            <consortium name="US DOE Joint Genome Institute (JGI-PGF)"/>
            <person name="Walter F."/>
            <person name="Albersmeier A."/>
            <person name="Kalinowski J."/>
            <person name="Ruckert C."/>
        </authorList>
    </citation>
    <scope>NUCLEOTIDE SEQUENCE</scope>
    <source>
        <strain evidence="1">KCTC 23224</strain>
    </source>
</reference>